<dbReference type="OrthoDB" id="9809144at2"/>
<name>K9HQ35_9PROT</name>
<evidence type="ECO:0000256" key="4">
    <source>
        <dbReference type="ARBA" id="ARBA00022801"/>
    </source>
</evidence>
<comment type="cofactor">
    <cofactor evidence="1">
        <name>Zn(2+)</name>
        <dbReference type="ChEBI" id="CHEBI:29105"/>
    </cofactor>
</comment>
<sequence>MPLLPRLTRPALGATLAVLMLFGGGGGWHVPAARAAQDGPLLPPPPDTDETRTQEELEQIRRKLEESRAQEQTLSRRAQSLNAEVRSLRDRLVAAAAKVQDYEESLSYLETRLRDLQREETGLREGLAERREQMAKVLTALQRLSWRPKETLLMQPAPPEDTVRSALLLRSAVPALAGEAEALRADLVALEEVETAIAAQRDEIASLGSEFEAEHVRLQALVAEKARLMENTSQRSEKAARQARDLAEEAESMKEFLATLAEERRKREAELARQRDLALARQLAALAGPKPATPDERRVAMPAAKPQPPQTTRTAAASGGVVPPPPRPAAPEQTASRPAAAEIKPVALRPLESMRGAMPLPARGRIITSFGDELTPGNSSRGMVVETRAGATVVAPADGVVAFSGPFRGYGHLLILEHADGYHTLLSGMARIDAQVGQRLLAGEPVGLMDRAETPSLYVELRRDGQPINPMPWLTANKGKISG</sequence>
<keyword evidence="2" id="KW-0645">Protease</keyword>
<feature type="domain" description="M23ase beta-sheet core" evidence="9">
    <location>
        <begin position="380"/>
        <end position="470"/>
    </location>
</feature>
<evidence type="ECO:0000256" key="8">
    <source>
        <dbReference type="SAM" id="MobiDB-lite"/>
    </source>
</evidence>
<organism evidence="10 11">
    <name type="scientific">Caenispirillum salinarum AK4</name>
    <dbReference type="NCBI Taxonomy" id="1238182"/>
    <lineage>
        <taxon>Bacteria</taxon>
        <taxon>Pseudomonadati</taxon>
        <taxon>Pseudomonadota</taxon>
        <taxon>Alphaproteobacteria</taxon>
        <taxon>Rhodospirillales</taxon>
        <taxon>Novispirillaceae</taxon>
        <taxon>Caenispirillum</taxon>
    </lineage>
</organism>
<dbReference type="AlphaFoldDB" id="K9HQ35"/>
<protein>
    <recommendedName>
        <fullName evidence="9">M23ase beta-sheet core domain-containing protein</fullName>
    </recommendedName>
</protein>
<feature type="coiled-coil region" evidence="7">
    <location>
        <begin position="50"/>
        <end position="119"/>
    </location>
</feature>
<evidence type="ECO:0000313" key="11">
    <source>
        <dbReference type="Proteomes" id="UP000009881"/>
    </source>
</evidence>
<evidence type="ECO:0000256" key="3">
    <source>
        <dbReference type="ARBA" id="ARBA00022723"/>
    </source>
</evidence>
<evidence type="ECO:0000256" key="6">
    <source>
        <dbReference type="ARBA" id="ARBA00023049"/>
    </source>
</evidence>
<keyword evidence="3" id="KW-0479">Metal-binding</keyword>
<dbReference type="EMBL" id="ANHY01000003">
    <property type="protein sequence ID" value="EKV32408.1"/>
    <property type="molecule type" value="Genomic_DNA"/>
</dbReference>
<evidence type="ECO:0000313" key="10">
    <source>
        <dbReference type="EMBL" id="EKV32408.1"/>
    </source>
</evidence>
<dbReference type="PATRIC" id="fig|1238182.3.peg.447"/>
<dbReference type="SUPFAM" id="SSF51261">
    <property type="entry name" value="Duplicated hybrid motif"/>
    <property type="match status" value="1"/>
</dbReference>
<dbReference type="GO" id="GO:0046872">
    <property type="term" value="F:metal ion binding"/>
    <property type="evidence" value="ECO:0007669"/>
    <property type="project" value="UniProtKB-KW"/>
</dbReference>
<keyword evidence="5" id="KW-0862">Zinc</keyword>
<dbReference type="Proteomes" id="UP000009881">
    <property type="component" value="Unassembled WGS sequence"/>
</dbReference>
<reference evidence="10 11" key="1">
    <citation type="journal article" date="2013" name="Genome Announc.">
        <title>Draft Genome Sequence of an Alphaproteobacterium, Caenispirillum salinarum AK4(T), Isolated from a Solar Saltern.</title>
        <authorList>
            <person name="Khatri I."/>
            <person name="Singh A."/>
            <person name="Korpole S."/>
            <person name="Pinnaka A.K."/>
            <person name="Subramanian S."/>
        </authorList>
    </citation>
    <scope>NUCLEOTIDE SEQUENCE [LARGE SCALE GENOMIC DNA]</scope>
    <source>
        <strain evidence="10 11">AK4</strain>
    </source>
</reference>
<evidence type="ECO:0000256" key="1">
    <source>
        <dbReference type="ARBA" id="ARBA00001947"/>
    </source>
</evidence>
<feature type="coiled-coil region" evidence="7">
    <location>
        <begin position="190"/>
        <end position="277"/>
    </location>
</feature>
<dbReference type="InterPro" id="IPR011055">
    <property type="entry name" value="Dup_hybrid_motif"/>
</dbReference>
<dbReference type="RefSeq" id="WP_009538896.1">
    <property type="nucleotide sequence ID" value="NZ_ANHY01000003.1"/>
</dbReference>
<keyword evidence="11" id="KW-1185">Reference proteome</keyword>
<feature type="region of interest" description="Disordered" evidence="8">
    <location>
        <begin position="286"/>
        <end position="344"/>
    </location>
</feature>
<dbReference type="GO" id="GO:0004222">
    <property type="term" value="F:metalloendopeptidase activity"/>
    <property type="evidence" value="ECO:0007669"/>
    <property type="project" value="TreeGrafter"/>
</dbReference>
<comment type="caution">
    <text evidence="10">The sequence shown here is derived from an EMBL/GenBank/DDBJ whole genome shotgun (WGS) entry which is preliminary data.</text>
</comment>
<dbReference type="InterPro" id="IPR016047">
    <property type="entry name" value="M23ase_b-sheet_dom"/>
</dbReference>
<accession>K9HQ35</accession>
<evidence type="ECO:0000256" key="5">
    <source>
        <dbReference type="ARBA" id="ARBA00022833"/>
    </source>
</evidence>
<keyword evidence="6" id="KW-0482">Metalloprotease</keyword>
<keyword evidence="7" id="KW-0175">Coiled coil</keyword>
<keyword evidence="4" id="KW-0378">Hydrolase</keyword>
<proteinExistence type="predicted"/>
<evidence type="ECO:0000259" key="9">
    <source>
        <dbReference type="Pfam" id="PF01551"/>
    </source>
</evidence>
<evidence type="ECO:0000256" key="2">
    <source>
        <dbReference type="ARBA" id="ARBA00022670"/>
    </source>
</evidence>
<dbReference type="CDD" id="cd12797">
    <property type="entry name" value="M23_peptidase"/>
    <property type="match status" value="1"/>
</dbReference>
<evidence type="ECO:0000256" key="7">
    <source>
        <dbReference type="SAM" id="Coils"/>
    </source>
</evidence>
<dbReference type="Pfam" id="PF01551">
    <property type="entry name" value="Peptidase_M23"/>
    <property type="match status" value="1"/>
</dbReference>
<dbReference type="STRING" id="1238182.C882_2487"/>
<dbReference type="InterPro" id="IPR050570">
    <property type="entry name" value="Cell_wall_metabolism_enzyme"/>
</dbReference>
<dbReference type="Gene3D" id="2.70.70.10">
    <property type="entry name" value="Glucose Permease (Domain IIA)"/>
    <property type="match status" value="1"/>
</dbReference>
<gene>
    <name evidence="10" type="ORF">C882_2487</name>
</gene>
<dbReference type="GO" id="GO:0006508">
    <property type="term" value="P:proteolysis"/>
    <property type="evidence" value="ECO:0007669"/>
    <property type="project" value="UniProtKB-KW"/>
</dbReference>
<dbReference type="PANTHER" id="PTHR21666">
    <property type="entry name" value="PEPTIDASE-RELATED"/>
    <property type="match status" value="1"/>
</dbReference>
<dbReference type="eggNOG" id="COG4942">
    <property type="taxonomic scope" value="Bacteria"/>
</dbReference>
<dbReference type="PANTHER" id="PTHR21666:SF288">
    <property type="entry name" value="CELL DIVISION PROTEIN YTFB"/>
    <property type="match status" value="1"/>
</dbReference>